<keyword evidence="2" id="KW-0500">Molybdenum</keyword>
<dbReference type="InterPro" id="IPR050612">
    <property type="entry name" value="Prok_Mopterin_Oxidored"/>
</dbReference>
<dbReference type="AlphaFoldDB" id="X1M366"/>
<proteinExistence type="predicted"/>
<evidence type="ECO:0000256" key="4">
    <source>
        <dbReference type="ARBA" id="ARBA00023002"/>
    </source>
</evidence>
<name>X1M366_9ZZZZ</name>
<keyword evidence="1" id="KW-0411">Iron-sulfur</keyword>
<keyword evidence="1" id="KW-0408">Iron</keyword>
<keyword evidence="3" id="KW-0732">Signal</keyword>
<keyword evidence="1" id="KW-0004">4Fe-4S</keyword>
<dbReference type="Pfam" id="PF00384">
    <property type="entry name" value="Molybdopterin"/>
    <property type="match status" value="1"/>
</dbReference>
<comment type="caution">
    <text evidence="6">The sequence shown here is derived from an EMBL/GenBank/DDBJ whole genome shotgun (WGS) entry which is preliminary data.</text>
</comment>
<reference evidence="6" key="1">
    <citation type="journal article" date="2014" name="Front. Microbiol.">
        <title>High frequency of phylogenetically diverse reductive dehalogenase-homologous genes in deep subseafloor sedimentary metagenomes.</title>
        <authorList>
            <person name="Kawai M."/>
            <person name="Futagami T."/>
            <person name="Toyoda A."/>
            <person name="Takaki Y."/>
            <person name="Nishi S."/>
            <person name="Hori S."/>
            <person name="Arai W."/>
            <person name="Tsubouchi T."/>
            <person name="Morono Y."/>
            <person name="Uchiyama I."/>
            <person name="Ito T."/>
            <person name="Fujiyama A."/>
            <person name="Inagaki F."/>
            <person name="Takami H."/>
        </authorList>
    </citation>
    <scope>NUCLEOTIDE SEQUENCE</scope>
    <source>
        <strain evidence="6">Expedition CK06-06</strain>
    </source>
</reference>
<feature type="domain" description="Molybdopterin oxidoreductase" evidence="5">
    <location>
        <begin position="6"/>
        <end position="107"/>
    </location>
</feature>
<dbReference type="PANTHER" id="PTHR43742:SF9">
    <property type="entry name" value="TETRATHIONATE REDUCTASE SUBUNIT A"/>
    <property type="match status" value="1"/>
</dbReference>
<dbReference type="SUPFAM" id="SSF53706">
    <property type="entry name" value="Formate dehydrogenase/DMSO reductase, domains 1-3"/>
    <property type="match status" value="1"/>
</dbReference>
<feature type="non-terminal residue" evidence="6">
    <location>
        <position position="1"/>
    </location>
</feature>
<evidence type="ECO:0000259" key="5">
    <source>
        <dbReference type="Pfam" id="PF00384"/>
    </source>
</evidence>
<dbReference type="GO" id="GO:0051539">
    <property type="term" value="F:4 iron, 4 sulfur cluster binding"/>
    <property type="evidence" value="ECO:0007669"/>
    <property type="project" value="UniProtKB-KW"/>
</dbReference>
<dbReference type="EMBL" id="BARV01010186">
    <property type="protein sequence ID" value="GAI09100.1"/>
    <property type="molecule type" value="Genomic_DNA"/>
</dbReference>
<evidence type="ECO:0000256" key="1">
    <source>
        <dbReference type="ARBA" id="ARBA00022485"/>
    </source>
</evidence>
<keyword evidence="1" id="KW-0479">Metal-binding</keyword>
<gene>
    <name evidence="6" type="ORF">S06H3_19812</name>
</gene>
<dbReference type="PANTHER" id="PTHR43742">
    <property type="entry name" value="TRIMETHYLAMINE-N-OXIDE REDUCTASE"/>
    <property type="match status" value="1"/>
</dbReference>
<keyword evidence="4" id="KW-0560">Oxidoreductase</keyword>
<protein>
    <recommendedName>
        <fullName evidence="5">Molybdopterin oxidoreductase domain-containing protein</fullName>
    </recommendedName>
</protein>
<evidence type="ECO:0000256" key="3">
    <source>
        <dbReference type="ARBA" id="ARBA00022729"/>
    </source>
</evidence>
<dbReference type="GO" id="GO:0016491">
    <property type="term" value="F:oxidoreductase activity"/>
    <property type="evidence" value="ECO:0007669"/>
    <property type="project" value="UniProtKB-KW"/>
</dbReference>
<dbReference type="Gene3D" id="3.40.50.740">
    <property type="match status" value="1"/>
</dbReference>
<sequence>EIKMALVYGANFARTVQSRDIMAEAFKKIPFIVSINTIHNEFTESFADIVLPDTHSLESWGFFEQHAPFFTWPIGLEGWSFPIRQPVVEPQYERRQVIEILWELAERIGMREELNNYYNVYFSSFGGETLIGGDIASMKGAEGIDKTKVVEIIKPGERISYKELIDRVLIY</sequence>
<dbReference type="CDD" id="cd00368">
    <property type="entry name" value="Molybdopterin-Binding"/>
    <property type="match status" value="1"/>
</dbReference>
<organism evidence="6">
    <name type="scientific">marine sediment metagenome</name>
    <dbReference type="NCBI Taxonomy" id="412755"/>
    <lineage>
        <taxon>unclassified sequences</taxon>
        <taxon>metagenomes</taxon>
        <taxon>ecological metagenomes</taxon>
    </lineage>
</organism>
<dbReference type="InterPro" id="IPR006656">
    <property type="entry name" value="Mopterin_OxRdtase"/>
</dbReference>
<evidence type="ECO:0000256" key="2">
    <source>
        <dbReference type="ARBA" id="ARBA00022505"/>
    </source>
</evidence>
<evidence type="ECO:0000313" key="6">
    <source>
        <dbReference type="EMBL" id="GAI09100.1"/>
    </source>
</evidence>
<accession>X1M366</accession>